<evidence type="ECO:0000259" key="1">
    <source>
        <dbReference type="Pfam" id="PF03372"/>
    </source>
</evidence>
<feature type="domain" description="Endonuclease/exonuclease/phosphatase" evidence="1">
    <location>
        <begin position="6"/>
        <end position="254"/>
    </location>
</feature>
<dbReference type="InterPro" id="IPR051916">
    <property type="entry name" value="GPI-anchor_lipid_remodeler"/>
</dbReference>
<dbReference type="GO" id="GO:0006506">
    <property type="term" value="P:GPI anchor biosynthetic process"/>
    <property type="evidence" value="ECO:0007669"/>
    <property type="project" value="TreeGrafter"/>
</dbReference>
<evidence type="ECO:0000313" key="3">
    <source>
        <dbReference type="Proteomes" id="UP000177208"/>
    </source>
</evidence>
<proteinExistence type="predicted"/>
<dbReference type="Pfam" id="PF03372">
    <property type="entry name" value="Exo_endo_phos"/>
    <property type="match status" value="1"/>
</dbReference>
<dbReference type="AlphaFoldDB" id="A0A1F7GCV9"/>
<name>A0A1F7GCV9_9BACT</name>
<dbReference type="SUPFAM" id="SSF56219">
    <property type="entry name" value="DNase I-like"/>
    <property type="match status" value="1"/>
</dbReference>
<dbReference type="Gene3D" id="3.60.10.10">
    <property type="entry name" value="Endonuclease/exonuclease/phosphatase"/>
    <property type="match status" value="1"/>
</dbReference>
<comment type="caution">
    <text evidence="2">The sequence shown here is derived from an EMBL/GenBank/DDBJ whole genome shotgun (WGS) entry which is preliminary data.</text>
</comment>
<gene>
    <name evidence="2" type="ORF">A2774_03265</name>
</gene>
<dbReference type="InterPro" id="IPR005135">
    <property type="entry name" value="Endo/exonuclease/phosphatase"/>
</dbReference>
<dbReference type="PANTHER" id="PTHR14859">
    <property type="entry name" value="CALCOFLUOR WHITE HYPERSENSITIVE PROTEIN PRECURSOR"/>
    <property type="match status" value="1"/>
</dbReference>
<dbReference type="Proteomes" id="UP000177208">
    <property type="component" value="Unassembled WGS sequence"/>
</dbReference>
<dbReference type="GO" id="GO:0016020">
    <property type="term" value="C:membrane"/>
    <property type="evidence" value="ECO:0007669"/>
    <property type="project" value="GOC"/>
</dbReference>
<dbReference type="PANTHER" id="PTHR14859:SF1">
    <property type="entry name" value="PGAP2-INTERACTING PROTEIN"/>
    <property type="match status" value="1"/>
</dbReference>
<dbReference type="EMBL" id="MFZG01000020">
    <property type="protein sequence ID" value="OGK16645.1"/>
    <property type="molecule type" value="Genomic_DNA"/>
</dbReference>
<reference evidence="2 3" key="1">
    <citation type="journal article" date="2016" name="Nat. Commun.">
        <title>Thousands of microbial genomes shed light on interconnected biogeochemical processes in an aquifer system.</title>
        <authorList>
            <person name="Anantharaman K."/>
            <person name="Brown C.T."/>
            <person name="Hug L.A."/>
            <person name="Sharon I."/>
            <person name="Castelle C.J."/>
            <person name="Probst A.J."/>
            <person name="Thomas B.C."/>
            <person name="Singh A."/>
            <person name="Wilkins M.J."/>
            <person name="Karaoz U."/>
            <person name="Brodie E.L."/>
            <person name="Williams K.H."/>
            <person name="Hubbard S.S."/>
            <person name="Banfield J.F."/>
        </authorList>
    </citation>
    <scope>NUCLEOTIDE SEQUENCE [LARGE SCALE GENOMIC DNA]</scope>
</reference>
<protein>
    <recommendedName>
        <fullName evidence="1">Endonuclease/exonuclease/phosphatase domain-containing protein</fullName>
    </recommendedName>
</protein>
<dbReference type="InterPro" id="IPR036691">
    <property type="entry name" value="Endo/exonu/phosph_ase_sf"/>
</dbReference>
<accession>A0A1F7GCV9</accession>
<sequence>MKIKFVTLNVFNGNYLDQCADFLKRENPDIFVLQEVYDGGDTRLETKYRSLEILKNHFSSHHCYFSPEYFRAIKGRRIDSGNAIFTRSPIIKRQTDFFSGSYRERTKESFEEFLNSPRNLQQVQIKTEDTIIHIFNTHGIWGTHGRDTSDRINMGELIAEEVKGKEKAVLAGDFNISTDTRTIGLIKRQLKNVFKDELRSTFNMKIKTPFVKKLHFFNDGDITSFSKAVVDMIFVSEDIKVVRHYQPKVDISDHYPLAATLEI</sequence>
<dbReference type="GO" id="GO:0003824">
    <property type="term" value="F:catalytic activity"/>
    <property type="evidence" value="ECO:0007669"/>
    <property type="project" value="InterPro"/>
</dbReference>
<organism evidence="2 3">
    <name type="scientific">Candidatus Roizmanbacteria bacterium RIFCSPHIGHO2_01_FULL_39_12c</name>
    <dbReference type="NCBI Taxonomy" id="1802031"/>
    <lineage>
        <taxon>Bacteria</taxon>
        <taxon>Candidatus Roizmaniibacteriota</taxon>
    </lineage>
</organism>
<evidence type="ECO:0000313" key="2">
    <source>
        <dbReference type="EMBL" id="OGK16645.1"/>
    </source>
</evidence>